<proteinExistence type="predicted"/>
<dbReference type="InterPro" id="IPR037523">
    <property type="entry name" value="VOC_core"/>
</dbReference>
<evidence type="ECO:0000313" key="3">
    <source>
        <dbReference type="Proteomes" id="UP000287171"/>
    </source>
</evidence>
<dbReference type="InterPro" id="IPR029068">
    <property type="entry name" value="Glyas_Bleomycin-R_OHBP_Dase"/>
</dbReference>
<dbReference type="Gene3D" id="3.10.180.10">
    <property type="entry name" value="2,3-Dihydroxybiphenyl 1,2-Dioxygenase, domain 1"/>
    <property type="match status" value="1"/>
</dbReference>
<dbReference type="Pfam" id="PF00903">
    <property type="entry name" value="Glyoxalase"/>
    <property type="match status" value="1"/>
</dbReference>
<dbReference type="Proteomes" id="UP000287171">
    <property type="component" value="Unassembled WGS sequence"/>
</dbReference>
<reference evidence="3" key="1">
    <citation type="submission" date="2018-12" db="EMBL/GenBank/DDBJ databases">
        <title>Tengunoibacter tsumagoiensis gen. nov., sp. nov., Dictyobacter kobayashii sp. nov., D. alpinus sp. nov., and D. joshuensis sp. nov. and description of Dictyobacteraceae fam. nov. within the order Ktedonobacterales isolated from Tengu-no-mugimeshi.</title>
        <authorList>
            <person name="Wang C.M."/>
            <person name="Zheng Y."/>
            <person name="Sakai Y."/>
            <person name="Toyoda A."/>
            <person name="Minakuchi Y."/>
            <person name="Abe K."/>
            <person name="Yokota A."/>
            <person name="Yabe S."/>
        </authorList>
    </citation>
    <scope>NUCLEOTIDE SEQUENCE [LARGE SCALE GENOMIC DNA]</scope>
    <source>
        <strain evidence="3">Uno16</strain>
    </source>
</reference>
<gene>
    <name evidence="2" type="ORF">KDA_13580</name>
</gene>
<dbReference type="PROSITE" id="PS51819">
    <property type="entry name" value="VOC"/>
    <property type="match status" value="1"/>
</dbReference>
<evidence type="ECO:0000313" key="2">
    <source>
        <dbReference type="EMBL" id="GCE25874.1"/>
    </source>
</evidence>
<organism evidence="2 3">
    <name type="scientific">Dictyobacter alpinus</name>
    <dbReference type="NCBI Taxonomy" id="2014873"/>
    <lineage>
        <taxon>Bacteria</taxon>
        <taxon>Bacillati</taxon>
        <taxon>Chloroflexota</taxon>
        <taxon>Ktedonobacteria</taxon>
        <taxon>Ktedonobacterales</taxon>
        <taxon>Dictyobacteraceae</taxon>
        <taxon>Dictyobacter</taxon>
    </lineage>
</organism>
<dbReference type="AlphaFoldDB" id="A0A402B3E6"/>
<evidence type="ECO:0000259" key="1">
    <source>
        <dbReference type="PROSITE" id="PS51819"/>
    </source>
</evidence>
<protein>
    <recommendedName>
        <fullName evidence="1">VOC domain-containing protein</fullName>
    </recommendedName>
</protein>
<comment type="caution">
    <text evidence="2">The sequence shown here is derived from an EMBL/GenBank/DDBJ whole genome shotgun (WGS) entry which is preliminary data.</text>
</comment>
<feature type="domain" description="VOC" evidence="1">
    <location>
        <begin position="6"/>
        <end position="117"/>
    </location>
</feature>
<keyword evidence="3" id="KW-1185">Reference proteome</keyword>
<dbReference type="PANTHER" id="PTHR36503">
    <property type="entry name" value="BLR2520 PROTEIN"/>
    <property type="match status" value="1"/>
</dbReference>
<name>A0A402B3E6_9CHLR</name>
<dbReference type="InterPro" id="IPR004360">
    <property type="entry name" value="Glyas_Fos-R_dOase_dom"/>
</dbReference>
<dbReference type="PANTHER" id="PTHR36503:SF3">
    <property type="entry name" value="BLR0126 PROTEIN"/>
    <property type="match status" value="1"/>
</dbReference>
<accession>A0A402B3E6</accession>
<sequence>MTQTIRFEGLSVPVSDVARSVAFYQQFGFQVEQSGPQFALLRLGEGTLGLLKSKITEETHTLRKRIHIELSTDNLDELYKELKQKGVVFLEPPHDEPWERAMATSDPDGYHLEIAQGRRGHNVPDSE</sequence>
<dbReference type="EMBL" id="BIFT01000001">
    <property type="protein sequence ID" value="GCE25874.1"/>
    <property type="molecule type" value="Genomic_DNA"/>
</dbReference>
<dbReference type="OrthoDB" id="9796521at2"/>
<dbReference type="RefSeq" id="WP_126626407.1">
    <property type="nucleotide sequence ID" value="NZ_BIFT01000001.1"/>
</dbReference>
<dbReference type="SUPFAM" id="SSF54593">
    <property type="entry name" value="Glyoxalase/Bleomycin resistance protein/Dihydroxybiphenyl dioxygenase"/>
    <property type="match status" value="1"/>
</dbReference>